<gene>
    <name evidence="1" type="ORF">BDM02DRAFT_3225543</name>
</gene>
<dbReference type="Proteomes" id="UP000886501">
    <property type="component" value="Unassembled WGS sequence"/>
</dbReference>
<organism evidence="1 2">
    <name type="scientific">Thelephora ganbajun</name>
    <name type="common">Ganba fungus</name>
    <dbReference type="NCBI Taxonomy" id="370292"/>
    <lineage>
        <taxon>Eukaryota</taxon>
        <taxon>Fungi</taxon>
        <taxon>Dikarya</taxon>
        <taxon>Basidiomycota</taxon>
        <taxon>Agaricomycotina</taxon>
        <taxon>Agaricomycetes</taxon>
        <taxon>Thelephorales</taxon>
        <taxon>Thelephoraceae</taxon>
        <taxon>Thelephora</taxon>
    </lineage>
</organism>
<sequence length="186" mass="20794">MYPNAPLPSELSGQPTISSKNMRQSAFNAPYPYVPSPFAGWPPYLAPGSSNILPYPPWPVPGPSHTPFHPLHPPSVPSNVPTNPSANEEAPPPPSDDDRDFEYPTISDFFEGLMATESGRHYFTNYTDSFHNQGYYRVDELADESLTVEHMVKMIENLKDGTARVIKNKALEKVRQIRKGKGRVKK</sequence>
<reference evidence="1" key="1">
    <citation type="submission" date="2019-10" db="EMBL/GenBank/DDBJ databases">
        <authorList>
            <consortium name="DOE Joint Genome Institute"/>
            <person name="Kuo A."/>
            <person name="Miyauchi S."/>
            <person name="Kiss E."/>
            <person name="Drula E."/>
            <person name="Kohler A."/>
            <person name="Sanchez-Garcia M."/>
            <person name="Andreopoulos B."/>
            <person name="Barry K.W."/>
            <person name="Bonito G."/>
            <person name="Buee M."/>
            <person name="Carver A."/>
            <person name="Chen C."/>
            <person name="Cichocki N."/>
            <person name="Clum A."/>
            <person name="Culley D."/>
            <person name="Crous P.W."/>
            <person name="Fauchery L."/>
            <person name="Girlanda M."/>
            <person name="Hayes R."/>
            <person name="Keri Z."/>
            <person name="Labutti K."/>
            <person name="Lipzen A."/>
            <person name="Lombard V."/>
            <person name="Magnuson J."/>
            <person name="Maillard F."/>
            <person name="Morin E."/>
            <person name="Murat C."/>
            <person name="Nolan M."/>
            <person name="Ohm R."/>
            <person name="Pangilinan J."/>
            <person name="Pereira M."/>
            <person name="Perotto S."/>
            <person name="Peter M."/>
            <person name="Riley R."/>
            <person name="Sitrit Y."/>
            <person name="Stielow B."/>
            <person name="Szollosi G."/>
            <person name="Zifcakova L."/>
            <person name="Stursova M."/>
            <person name="Spatafora J.W."/>
            <person name="Tedersoo L."/>
            <person name="Vaario L.-M."/>
            <person name="Yamada A."/>
            <person name="Yan M."/>
            <person name="Wang P."/>
            <person name="Xu J."/>
            <person name="Bruns T."/>
            <person name="Baldrian P."/>
            <person name="Vilgalys R."/>
            <person name="Henrissat B."/>
            <person name="Grigoriev I.V."/>
            <person name="Hibbett D."/>
            <person name="Nagy L.G."/>
            <person name="Martin F.M."/>
        </authorList>
    </citation>
    <scope>NUCLEOTIDE SEQUENCE</scope>
    <source>
        <strain evidence="1">P2</strain>
    </source>
</reference>
<comment type="caution">
    <text evidence="1">The sequence shown here is derived from an EMBL/GenBank/DDBJ whole genome shotgun (WGS) entry which is preliminary data.</text>
</comment>
<reference evidence="1" key="2">
    <citation type="journal article" date="2020" name="Nat. Commun.">
        <title>Large-scale genome sequencing of mycorrhizal fungi provides insights into the early evolution of symbiotic traits.</title>
        <authorList>
            <person name="Miyauchi S."/>
            <person name="Kiss E."/>
            <person name="Kuo A."/>
            <person name="Drula E."/>
            <person name="Kohler A."/>
            <person name="Sanchez-Garcia M."/>
            <person name="Morin E."/>
            <person name="Andreopoulos B."/>
            <person name="Barry K.W."/>
            <person name="Bonito G."/>
            <person name="Buee M."/>
            <person name="Carver A."/>
            <person name="Chen C."/>
            <person name="Cichocki N."/>
            <person name="Clum A."/>
            <person name="Culley D."/>
            <person name="Crous P.W."/>
            <person name="Fauchery L."/>
            <person name="Girlanda M."/>
            <person name="Hayes R.D."/>
            <person name="Keri Z."/>
            <person name="LaButti K."/>
            <person name="Lipzen A."/>
            <person name="Lombard V."/>
            <person name="Magnuson J."/>
            <person name="Maillard F."/>
            <person name="Murat C."/>
            <person name="Nolan M."/>
            <person name="Ohm R.A."/>
            <person name="Pangilinan J."/>
            <person name="Pereira M.F."/>
            <person name="Perotto S."/>
            <person name="Peter M."/>
            <person name="Pfister S."/>
            <person name="Riley R."/>
            <person name="Sitrit Y."/>
            <person name="Stielow J.B."/>
            <person name="Szollosi G."/>
            <person name="Zifcakova L."/>
            <person name="Stursova M."/>
            <person name="Spatafora J.W."/>
            <person name="Tedersoo L."/>
            <person name="Vaario L.M."/>
            <person name="Yamada A."/>
            <person name="Yan M."/>
            <person name="Wang P."/>
            <person name="Xu J."/>
            <person name="Bruns T."/>
            <person name="Baldrian P."/>
            <person name="Vilgalys R."/>
            <person name="Dunand C."/>
            <person name="Henrissat B."/>
            <person name="Grigoriev I.V."/>
            <person name="Hibbett D."/>
            <person name="Nagy L.G."/>
            <person name="Martin F.M."/>
        </authorList>
    </citation>
    <scope>NUCLEOTIDE SEQUENCE</scope>
    <source>
        <strain evidence="1">P2</strain>
    </source>
</reference>
<name>A0ACB6ZV27_THEGA</name>
<dbReference type="EMBL" id="MU117963">
    <property type="protein sequence ID" value="KAF9653507.1"/>
    <property type="molecule type" value="Genomic_DNA"/>
</dbReference>
<protein>
    <submittedName>
        <fullName evidence="1">Uncharacterized protein</fullName>
    </submittedName>
</protein>
<keyword evidence="2" id="KW-1185">Reference proteome</keyword>
<evidence type="ECO:0000313" key="2">
    <source>
        <dbReference type="Proteomes" id="UP000886501"/>
    </source>
</evidence>
<evidence type="ECO:0000313" key="1">
    <source>
        <dbReference type="EMBL" id="KAF9653507.1"/>
    </source>
</evidence>
<proteinExistence type="predicted"/>
<accession>A0ACB6ZV27</accession>